<name>A0A508WUP5_9HYPH</name>
<organism evidence="2">
    <name type="scientific">Sinorhizobium medicae</name>
    <dbReference type="NCBI Taxonomy" id="110321"/>
    <lineage>
        <taxon>Bacteria</taxon>
        <taxon>Pseudomonadati</taxon>
        <taxon>Pseudomonadota</taxon>
        <taxon>Alphaproteobacteria</taxon>
        <taxon>Hyphomicrobiales</taxon>
        <taxon>Rhizobiaceae</taxon>
        <taxon>Sinorhizobium/Ensifer group</taxon>
        <taxon>Sinorhizobium</taxon>
    </lineage>
</organism>
<dbReference type="AlphaFoldDB" id="A0A508WUP5"/>
<dbReference type="Proteomes" id="UP000507954">
    <property type="component" value="Unassembled WGS sequence"/>
</dbReference>
<feature type="region of interest" description="Disordered" evidence="1">
    <location>
        <begin position="39"/>
        <end position="59"/>
    </location>
</feature>
<gene>
    <name evidence="2" type="ORF">EMEDMD4_1210004</name>
</gene>
<accession>A0A508WUP5</accession>
<dbReference type="EMBL" id="CABFNB010000026">
    <property type="protein sequence ID" value="VTZ59746.1"/>
    <property type="molecule type" value="Genomic_DNA"/>
</dbReference>
<protein>
    <submittedName>
        <fullName evidence="2">Uncharacterized protein</fullName>
    </submittedName>
</protein>
<proteinExistence type="predicted"/>
<reference evidence="2" key="1">
    <citation type="submission" date="2019-06" db="EMBL/GenBank/DDBJ databases">
        <authorList>
            <person name="Le Quere A."/>
            <person name="Colella S."/>
        </authorList>
    </citation>
    <scope>NUCLEOTIDE SEQUENCE</scope>
    <source>
        <strain evidence="2">EmedicaeMD41</strain>
    </source>
</reference>
<sequence>MMANGRAGIGRTRSVGAASKRVDLSGIRSAGYIRASGMNKPQSEAKYMPAPDQLAGNTKLPLAKRRPSIHATEFSLLFRNQTGHTSRRSRCDI</sequence>
<evidence type="ECO:0000256" key="1">
    <source>
        <dbReference type="SAM" id="MobiDB-lite"/>
    </source>
</evidence>
<evidence type="ECO:0000313" key="2">
    <source>
        <dbReference type="EMBL" id="VTZ59746.1"/>
    </source>
</evidence>